<reference evidence="3" key="2">
    <citation type="submission" date="2012-11" db="EMBL/GenBank/DDBJ databases">
        <authorList>
            <person name="Kuo A."/>
            <person name="Curtis B.A."/>
            <person name="Tanifuji G."/>
            <person name="Burki F."/>
            <person name="Gruber A."/>
            <person name="Irimia M."/>
            <person name="Maruyama S."/>
            <person name="Arias M.C."/>
            <person name="Ball S.G."/>
            <person name="Gile G.H."/>
            <person name="Hirakawa Y."/>
            <person name="Hopkins J.F."/>
            <person name="Rensing S.A."/>
            <person name="Schmutz J."/>
            <person name="Symeonidi A."/>
            <person name="Elias M."/>
            <person name="Eveleigh R.J."/>
            <person name="Herman E.K."/>
            <person name="Klute M.J."/>
            <person name="Nakayama T."/>
            <person name="Obornik M."/>
            <person name="Reyes-Prieto A."/>
            <person name="Armbrust E.V."/>
            <person name="Aves S.J."/>
            <person name="Beiko R.G."/>
            <person name="Coutinho P."/>
            <person name="Dacks J.B."/>
            <person name="Durnford D.G."/>
            <person name="Fast N.M."/>
            <person name="Green B.R."/>
            <person name="Grisdale C."/>
            <person name="Hempe F."/>
            <person name="Henrissat B."/>
            <person name="Hoppner M.P."/>
            <person name="Ishida K.-I."/>
            <person name="Kim E."/>
            <person name="Koreny L."/>
            <person name="Kroth P.G."/>
            <person name="Liu Y."/>
            <person name="Malik S.-B."/>
            <person name="Maier U.G."/>
            <person name="McRose D."/>
            <person name="Mock T."/>
            <person name="Neilson J.A."/>
            <person name="Onodera N.T."/>
            <person name="Poole A.M."/>
            <person name="Pritham E.J."/>
            <person name="Richards T.A."/>
            <person name="Rocap G."/>
            <person name="Roy S.W."/>
            <person name="Sarai C."/>
            <person name="Schaack S."/>
            <person name="Shirato S."/>
            <person name="Slamovits C.H."/>
            <person name="Spencer D.F."/>
            <person name="Suzuki S."/>
            <person name="Worden A.Z."/>
            <person name="Zauner S."/>
            <person name="Barry K."/>
            <person name="Bell C."/>
            <person name="Bharti A.K."/>
            <person name="Crow J.A."/>
            <person name="Grimwood J."/>
            <person name="Kramer R."/>
            <person name="Lindquist E."/>
            <person name="Lucas S."/>
            <person name="Salamov A."/>
            <person name="McFadden G.I."/>
            <person name="Lane C.E."/>
            <person name="Keeling P.J."/>
            <person name="Gray M.W."/>
            <person name="Grigoriev I.V."/>
            <person name="Archibald J.M."/>
        </authorList>
    </citation>
    <scope>NUCLEOTIDE SEQUENCE</scope>
    <source>
        <strain evidence="3">CCMP2712</strain>
    </source>
</reference>
<reference evidence="2" key="3">
    <citation type="submission" date="2016-03" db="UniProtKB">
        <authorList>
            <consortium name="EnsemblProtists"/>
        </authorList>
    </citation>
    <scope>IDENTIFICATION</scope>
</reference>
<reference evidence="1 3" key="1">
    <citation type="journal article" date="2012" name="Nature">
        <title>Algal genomes reveal evolutionary mosaicism and the fate of nucleomorphs.</title>
        <authorList>
            <consortium name="DOE Joint Genome Institute"/>
            <person name="Curtis B.A."/>
            <person name="Tanifuji G."/>
            <person name="Burki F."/>
            <person name="Gruber A."/>
            <person name="Irimia M."/>
            <person name="Maruyama S."/>
            <person name="Arias M.C."/>
            <person name="Ball S.G."/>
            <person name="Gile G.H."/>
            <person name="Hirakawa Y."/>
            <person name="Hopkins J.F."/>
            <person name="Kuo A."/>
            <person name="Rensing S.A."/>
            <person name="Schmutz J."/>
            <person name="Symeonidi A."/>
            <person name="Elias M."/>
            <person name="Eveleigh R.J."/>
            <person name="Herman E.K."/>
            <person name="Klute M.J."/>
            <person name="Nakayama T."/>
            <person name="Obornik M."/>
            <person name="Reyes-Prieto A."/>
            <person name="Armbrust E.V."/>
            <person name="Aves S.J."/>
            <person name="Beiko R.G."/>
            <person name="Coutinho P."/>
            <person name="Dacks J.B."/>
            <person name="Durnford D.G."/>
            <person name="Fast N.M."/>
            <person name="Green B.R."/>
            <person name="Grisdale C.J."/>
            <person name="Hempel F."/>
            <person name="Henrissat B."/>
            <person name="Hoppner M.P."/>
            <person name="Ishida K."/>
            <person name="Kim E."/>
            <person name="Koreny L."/>
            <person name="Kroth P.G."/>
            <person name="Liu Y."/>
            <person name="Malik S.B."/>
            <person name="Maier U.G."/>
            <person name="McRose D."/>
            <person name="Mock T."/>
            <person name="Neilson J.A."/>
            <person name="Onodera N.T."/>
            <person name="Poole A.M."/>
            <person name="Pritham E.J."/>
            <person name="Richards T.A."/>
            <person name="Rocap G."/>
            <person name="Roy S.W."/>
            <person name="Sarai C."/>
            <person name="Schaack S."/>
            <person name="Shirato S."/>
            <person name="Slamovits C.H."/>
            <person name="Spencer D.F."/>
            <person name="Suzuki S."/>
            <person name="Worden A.Z."/>
            <person name="Zauner S."/>
            <person name="Barry K."/>
            <person name="Bell C."/>
            <person name="Bharti A.K."/>
            <person name="Crow J.A."/>
            <person name="Grimwood J."/>
            <person name="Kramer R."/>
            <person name="Lindquist E."/>
            <person name="Lucas S."/>
            <person name="Salamov A."/>
            <person name="McFadden G.I."/>
            <person name="Lane C.E."/>
            <person name="Keeling P.J."/>
            <person name="Gray M.W."/>
            <person name="Grigoriev I.V."/>
            <person name="Archibald J.M."/>
        </authorList>
    </citation>
    <scope>NUCLEOTIDE SEQUENCE</scope>
    <source>
        <strain evidence="1 3">CCMP2712</strain>
    </source>
</reference>
<evidence type="ECO:0000313" key="3">
    <source>
        <dbReference type="Proteomes" id="UP000011087"/>
    </source>
</evidence>
<name>L1JGP0_GUITC</name>
<keyword evidence="3" id="KW-1185">Reference proteome</keyword>
<organism evidence="1">
    <name type="scientific">Guillardia theta (strain CCMP2712)</name>
    <name type="common">Cryptophyte</name>
    <dbReference type="NCBI Taxonomy" id="905079"/>
    <lineage>
        <taxon>Eukaryota</taxon>
        <taxon>Cryptophyceae</taxon>
        <taxon>Pyrenomonadales</taxon>
        <taxon>Geminigeraceae</taxon>
        <taxon>Guillardia</taxon>
    </lineage>
</organism>
<dbReference type="HOGENOM" id="CLU_1790596_0_0_1"/>
<proteinExistence type="predicted"/>
<protein>
    <submittedName>
        <fullName evidence="1 2">Uncharacterized protein</fullName>
    </submittedName>
</protein>
<dbReference type="RefSeq" id="XP_005834472.1">
    <property type="nucleotide sequence ID" value="XM_005834415.1"/>
</dbReference>
<dbReference type="GeneID" id="17304155"/>
<evidence type="ECO:0000313" key="2">
    <source>
        <dbReference type="EnsemblProtists" id="EKX47492"/>
    </source>
</evidence>
<accession>L1JGP0</accession>
<gene>
    <name evidence="1" type="ORF">GUITHDRAFT_152127</name>
</gene>
<dbReference type="KEGG" id="gtt:GUITHDRAFT_152127"/>
<dbReference type="PaxDb" id="55529-EKX47492"/>
<evidence type="ECO:0000313" key="1">
    <source>
        <dbReference type="EMBL" id="EKX47492.1"/>
    </source>
</evidence>
<sequence length="145" mass="14484">MAQSLPMYSSLPVSGPVAGAPFISGAPMMSGAPIMAGAPLISGAPFLPGAPVFSQAPNQNASGSQAPVASNVAPPAFLPSFGAPLMPGAPLSMPGVINAPPELPGDKLTPQECAIYGVPIGAVWGAVRQPEQQQEAEDDVRGTQV</sequence>
<dbReference type="EMBL" id="JH992990">
    <property type="protein sequence ID" value="EKX47492.1"/>
    <property type="molecule type" value="Genomic_DNA"/>
</dbReference>
<dbReference type="Proteomes" id="UP000011087">
    <property type="component" value="Unassembled WGS sequence"/>
</dbReference>
<dbReference type="EnsemblProtists" id="EKX47492">
    <property type="protein sequence ID" value="EKX47492"/>
    <property type="gene ID" value="GUITHDRAFT_152127"/>
</dbReference>
<dbReference type="AlphaFoldDB" id="L1JGP0"/>